<dbReference type="EMBL" id="KN833706">
    <property type="protein sequence ID" value="KIK25709.1"/>
    <property type="molecule type" value="Genomic_DNA"/>
</dbReference>
<evidence type="ECO:0000313" key="1">
    <source>
        <dbReference type="EMBL" id="KIK25709.1"/>
    </source>
</evidence>
<dbReference type="Proteomes" id="UP000054018">
    <property type="component" value="Unassembled WGS sequence"/>
</dbReference>
<dbReference type="HOGENOM" id="CLU_2574760_0_0_1"/>
<accession>A0A0C9ZI87</accession>
<name>A0A0C9ZI87_9AGAM</name>
<proteinExistence type="predicted"/>
<evidence type="ECO:0000313" key="2">
    <source>
        <dbReference type="Proteomes" id="UP000054018"/>
    </source>
</evidence>
<sequence length="81" mass="9008">MEYIRGSHCDASDVTRVADALKSLLDVKFVDQNQFRLGPVGKNAIEHPFFEGGSGLLHVSNSQRIGYTCKKVIQETQTVQK</sequence>
<gene>
    <name evidence="1" type="ORF">PISMIDRAFT_677042</name>
</gene>
<keyword evidence="2" id="KW-1185">Reference proteome</keyword>
<dbReference type="AlphaFoldDB" id="A0A0C9ZI87"/>
<protein>
    <submittedName>
        <fullName evidence="1">Uncharacterized protein</fullName>
    </submittedName>
</protein>
<reference evidence="2" key="2">
    <citation type="submission" date="2015-01" db="EMBL/GenBank/DDBJ databases">
        <title>Evolutionary Origins and Diversification of the Mycorrhizal Mutualists.</title>
        <authorList>
            <consortium name="DOE Joint Genome Institute"/>
            <consortium name="Mycorrhizal Genomics Consortium"/>
            <person name="Kohler A."/>
            <person name="Kuo A."/>
            <person name="Nagy L.G."/>
            <person name="Floudas D."/>
            <person name="Copeland A."/>
            <person name="Barry K.W."/>
            <person name="Cichocki N."/>
            <person name="Veneault-Fourrey C."/>
            <person name="LaButti K."/>
            <person name="Lindquist E.A."/>
            <person name="Lipzen A."/>
            <person name="Lundell T."/>
            <person name="Morin E."/>
            <person name="Murat C."/>
            <person name="Riley R."/>
            <person name="Ohm R."/>
            <person name="Sun H."/>
            <person name="Tunlid A."/>
            <person name="Henrissat B."/>
            <person name="Grigoriev I.V."/>
            <person name="Hibbett D.S."/>
            <person name="Martin F."/>
        </authorList>
    </citation>
    <scope>NUCLEOTIDE SEQUENCE [LARGE SCALE GENOMIC DNA]</scope>
    <source>
        <strain evidence="2">441</strain>
    </source>
</reference>
<organism evidence="1 2">
    <name type="scientific">Pisolithus microcarpus 441</name>
    <dbReference type="NCBI Taxonomy" id="765257"/>
    <lineage>
        <taxon>Eukaryota</taxon>
        <taxon>Fungi</taxon>
        <taxon>Dikarya</taxon>
        <taxon>Basidiomycota</taxon>
        <taxon>Agaricomycotina</taxon>
        <taxon>Agaricomycetes</taxon>
        <taxon>Agaricomycetidae</taxon>
        <taxon>Boletales</taxon>
        <taxon>Sclerodermatineae</taxon>
        <taxon>Pisolithaceae</taxon>
        <taxon>Pisolithus</taxon>
    </lineage>
</organism>
<reference evidence="1 2" key="1">
    <citation type="submission" date="2014-04" db="EMBL/GenBank/DDBJ databases">
        <authorList>
            <consortium name="DOE Joint Genome Institute"/>
            <person name="Kuo A."/>
            <person name="Kohler A."/>
            <person name="Costa M.D."/>
            <person name="Nagy L.G."/>
            <person name="Floudas D."/>
            <person name="Copeland A."/>
            <person name="Barry K.W."/>
            <person name="Cichocki N."/>
            <person name="Veneault-Fourrey C."/>
            <person name="LaButti K."/>
            <person name="Lindquist E.A."/>
            <person name="Lipzen A."/>
            <person name="Lundell T."/>
            <person name="Morin E."/>
            <person name="Murat C."/>
            <person name="Sun H."/>
            <person name="Tunlid A."/>
            <person name="Henrissat B."/>
            <person name="Grigoriev I.V."/>
            <person name="Hibbett D.S."/>
            <person name="Martin F."/>
            <person name="Nordberg H.P."/>
            <person name="Cantor M.N."/>
            <person name="Hua S.X."/>
        </authorList>
    </citation>
    <scope>NUCLEOTIDE SEQUENCE [LARGE SCALE GENOMIC DNA]</scope>
    <source>
        <strain evidence="1 2">441</strain>
    </source>
</reference>